<dbReference type="RefSeq" id="XP_002289471.1">
    <property type="nucleotide sequence ID" value="XM_002289435.1"/>
</dbReference>
<dbReference type="InterPro" id="IPR001969">
    <property type="entry name" value="Aspartic_peptidase_AS"/>
</dbReference>
<dbReference type="AlphaFoldDB" id="B8C063"/>
<dbReference type="GO" id="GO:0004190">
    <property type="term" value="F:aspartic-type endopeptidase activity"/>
    <property type="evidence" value="ECO:0007669"/>
    <property type="project" value="InterPro"/>
</dbReference>
<evidence type="ECO:0000256" key="1">
    <source>
        <dbReference type="SAM" id="SignalP"/>
    </source>
</evidence>
<dbReference type="KEGG" id="tps:THAPSDRAFT_4745"/>
<dbReference type="Gene3D" id="2.40.70.10">
    <property type="entry name" value="Acid Proteases"/>
    <property type="match status" value="1"/>
</dbReference>
<feature type="signal peptide" evidence="1">
    <location>
        <begin position="1"/>
        <end position="20"/>
    </location>
</feature>
<dbReference type="PROSITE" id="PS00141">
    <property type="entry name" value="ASP_PROTEASE"/>
    <property type="match status" value="1"/>
</dbReference>
<keyword evidence="1" id="KW-0732">Signal</keyword>
<organism evidence="2 3">
    <name type="scientific">Thalassiosira pseudonana</name>
    <name type="common">Marine diatom</name>
    <name type="synonym">Cyclotella nana</name>
    <dbReference type="NCBI Taxonomy" id="35128"/>
    <lineage>
        <taxon>Eukaryota</taxon>
        <taxon>Sar</taxon>
        <taxon>Stramenopiles</taxon>
        <taxon>Ochrophyta</taxon>
        <taxon>Bacillariophyta</taxon>
        <taxon>Coscinodiscophyceae</taxon>
        <taxon>Thalassiosirophycidae</taxon>
        <taxon>Thalassiosirales</taxon>
        <taxon>Thalassiosiraceae</taxon>
        <taxon>Thalassiosira</taxon>
    </lineage>
</organism>
<feature type="chain" id="PRO_5002868868" description="Peptidase A2 domain-containing protein" evidence="1">
    <location>
        <begin position="21"/>
        <end position="423"/>
    </location>
</feature>
<evidence type="ECO:0000313" key="3">
    <source>
        <dbReference type="Proteomes" id="UP000001449"/>
    </source>
</evidence>
<sequence>MLFNQPFFFLVAIIAPSSHGFISTYHRKSNIPSSVSSLAATDVDTNTLHENDSVRSPLRFLGPYPTIPLRFPHLATASQRERNVTGVSLDFVLDTAANVAMELGLEKVGEAPGGVGAAGGILGGDTFMLGSCELDLGVSKEKKEMIGNVDEKESNNEDDTDGFVFMQGLTASALPVASPAAAGLLSLAFFYCFEGGVEFDWSNPTGETTTQSFIPSVTFYGSDKHLNLNGMACVPFESLPVSMLPSVTLSINGVKIPALFDTGSPITVLNAKAAEAAGIATSIPMDDLDREQQSQLEGGWNPFSKIVNSFRSASEIAQATVEGKIITIAGTDGKPVRLVKSESSVEVLARVSKLAVPASQKDKDQKQYTTIGDNYIYVGDLPGLAALGGLGGGSAPPAAVLGMDLLRCRPKIVFRAQQKEIYL</sequence>
<dbReference type="HOGENOM" id="CLU_649734_0_0_1"/>
<evidence type="ECO:0008006" key="4">
    <source>
        <dbReference type="Google" id="ProtNLM"/>
    </source>
</evidence>
<accession>B8C063</accession>
<dbReference type="Pfam" id="PF13650">
    <property type="entry name" value="Asp_protease_2"/>
    <property type="match status" value="1"/>
</dbReference>
<dbReference type="SUPFAM" id="SSF50630">
    <property type="entry name" value="Acid proteases"/>
    <property type="match status" value="1"/>
</dbReference>
<keyword evidence="3" id="KW-1185">Reference proteome</keyword>
<dbReference type="Proteomes" id="UP000001449">
    <property type="component" value="Chromosome 4"/>
</dbReference>
<protein>
    <recommendedName>
        <fullName evidence="4">Peptidase A2 domain-containing protein</fullName>
    </recommendedName>
</protein>
<evidence type="ECO:0000313" key="2">
    <source>
        <dbReference type="EMBL" id="EED93008.1"/>
    </source>
</evidence>
<dbReference type="GO" id="GO:0006508">
    <property type="term" value="P:proteolysis"/>
    <property type="evidence" value="ECO:0007669"/>
    <property type="project" value="InterPro"/>
</dbReference>
<reference evidence="2 3" key="2">
    <citation type="journal article" date="2008" name="Nature">
        <title>The Phaeodactylum genome reveals the evolutionary history of diatom genomes.</title>
        <authorList>
            <person name="Bowler C."/>
            <person name="Allen A.E."/>
            <person name="Badger J.H."/>
            <person name="Grimwood J."/>
            <person name="Jabbari K."/>
            <person name="Kuo A."/>
            <person name="Maheswari U."/>
            <person name="Martens C."/>
            <person name="Maumus F."/>
            <person name="Otillar R.P."/>
            <person name="Rayko E."/>
            <person name="Salamov A."/>
            <person name="Vandepoele K."/>
            <person name="Beszteri B."/>
            <person name="Gruber A."/>
            <person name="Heijde M."/>
            <person name="Katinka M."/>
            <person name="Mock T."/>
            <person name="Valentin K."/>
            <person name="Verret F."/>
            <person name="Berges J.A."/>
            <person name="Brownlee C."/>
            <person name="Cadoret J.P."/>
            <person name="Chiovitti A."/>
            <person name="Choi C.J."/>
            <person name="Coesel S."/>
            <person name="De Martino A."/>
            <person name="Detter J.C."/>
            <person name="Durkin C."/>
            <person name="Falciatore A."/>
            <person name="Fournet J."/>
            <person name="Haruta M."/>
            <person name="Huysman M.J."/>
            <person name="Jenkins B.D."/>
            <person name="Jiroutova K."/>
            <person name="Jorgensen R.E."/>
            <person name="Joubert Y."/>
            <person name="Kaplan A."/>
            <person name="Kroger N."/>
            <person name="Kroth P.G."/>
            <person name="La Roche J."/>
            <person name="Lindquist E."/>
            <person name="Lommer M."/>
            <person name="Martin-Jezequel V."/>
            <person name="Lopez P.J."/>
            <person name="Lucas S."/>
            <person name="Mangogna M."/>
            <person name="McGinnis K."/>
            <person name="Medlin L.K."/>
            <person name="Montsant A."/>
            <person name="Oudot-Le Secq M.P."/>
            <person name="Napoli C."/>
            <person name="Obornik M."/>
            <person name="Parker M.S."/>
            <person name="Petit J.L."/>
            <person name="Porcel B.M."/>
            <person name="Poulsen N."/>
            <person name="Robison M."/>
            <person name="Rychlewski L."/>
            <person name="Rynearson T.A."/>
            <person name="Schmutz J."/>
            <person name="Shapiro H."/>
            <person name="Siaut M."/>
            <person name="Stanley M."/>
            <person name="Sussman M.R."/>
            <person name="Taylor A.R."/>
            <person name="Vardi A."/>
            <person name="von Dassow P."/>
            <person name="Vyverman W."/>
            <person name="Willis A."/>
            <person name="Wyrwicz L.S."/>
            <person name="Rokhsar D.S."/>
            <person name="Weissenbach J."/>
            <person name="Armbrust E.V."/>
            <person name="Green B.R."/>
            <person name="Van de Peer Y."/>
            <person name="Grigoriev I.V."/>
        </authorList>
    </citation>
    <scope>NUCLEOTIDE SEQUENCE [LARGE SCALE GENOMIC DNA]</scope>
    <source>
        <strain evidence="2 3">CCMP1335</strain>
    </source>
</reference>
<dbReference type="EMBL" id="CM000641">
    <property type="protein sequence ID" value="EED93008.1"/>
    <property type="molecule type" value="Genomic_DNA"/>
</dbReference>
<proteinExistence type="predicted"/>
<dbReference type="InterPro" id="IPR021109">
    <property type="entry name" value="Peptidase_aspartic_dom_sf"/>
</dbReference>
<reference evidence="2 3" key="1">
    <citation type="journal article" date="2004" name="Science">
        <title>The genome of the diatom Thalassiosira pseudonana: ecology, evolution, and metabolism.</title>
        <authorList>
            <person name="Armbrust E.V."/>
            <person name="Berges J.A."/>
            <person name="Bowler C."/>
            <person name="Green B.R."/>
            <person name="Martinez D."/>
            <person name="Putnam N.H."/>
            <person name="Zhou S."/>
            <person name="Allen A.E."/>
            <person name="Apt K.E."/>
            <person name="Bechner M."/>
            <person name="Brzezinski M.A."/>
            <person name="Chaal B.K."/>
            <person name="Chiovitti A."/>
            <person name="Davis A.K."/>
            <person name="Demarest M.S."/>
            <person name="Detter J.C."/>
            <person name="Glavina T."/>
            <person name="Goodstein D."/>
            <person name="Hadi M.Z."/>
            <person name="Hellsten U."/>
            <person name="Hildebrand M."/>
            <person name="Jenkins B.D."/>
            <person name="Jurka J."/>
            <person name="Kapitonov V.V."/>
            <person name="Kroger N."/>
            <person name="Lau W.W."/>
            <person name="Lane T.W."/>
            <person name="Larimer F.W."/>
            <person name="Lippmeier J.C."/>
            <person name="Lucas S."/>
            <person name="Medina M."/>
            <person name="Montsant A."/>
            <person name="Obornik M."/>
            <person name="Parker M.S."/>
            <person name="Palenik B."/>
            <person name="Pazour G.J."/>
            <person name="Richardson P.M."/>
            <person name="Rynearson T.A."/>
            <person name="Saito M.A."/>
            <person name="Schwartz D.C."/>
            <person name="Thamatrakoln K."/>
            <person name="Valentin K."/>
            <person name="Vardi A."/>
            <person name="Wilkerson F.P."/>
            <person name="Rokhsar D.S."/>
        </authorList>
    </citation>
    <scope>NUCLEOTIDE SEQUENCE [LARGE SCALE GENOMIC DNA]</scope>
    <source>
        <strain evidence="2 3">CCMP1335</strain>
    </source>
</reference>
<name>B8C063_THAPS</name>
<gene>
    <name evidence="2" type="ORF">THAPSDRAFT_4745</name>
</gene>
<dbReference type="GeneID" id="7443756"/>
<dbReference type="PaxDb" id="35128-Thaps4745"/>
<dbReference type="InParanoid" id="B8C063"/>
<dbReference type="OMA" id="CINGVEI"/>
<dbReference type="eggNOG" id="ENOG502SSD2">
    <property type="taxonomic scope" value="Eukaryota"/>
</dbReference>